<dbReference type="Pfam" id="PF24061">
    <property type="entry name" value="LBD_receptor"/>
    <property type="match status" value="1"/>
</dbReference>
<dbReference type="CTD" id="7354417"/>
<dbReference type="PANTHER" id="PTHR42643:SF30">
    <property type="entry name" value="IONOTROPIC RECEPTOR 40A-RELATED"/>
    <property type="match status" value="1"/>
</dbReference>
<dbReference type="AlphaFoldDB" id="A0A8R2HB96"/>
<reference evidence="12" key="1">
    <citation type="submission" date="2010-06" db="EMBL/GenBank/DDBJ databases">
        <authorList>
            <person name="Jiang H."/>
            <person name="Abraham K."/>
            <person name="Ali S."/>
            <person name="Alsbrooks S.L."/>
            <person name="Anim B.N."/>
            <person name="Anosike U.S."/>
            <person name="Attaway T."/>
            <person name="Bandaranaike D.P."/>
            <person name="Battles P.K."/>
            <person name="Bell S.N."/>
            <person name="Bell A.V."/>
            <person name="Beltran B."/>
            <person name="Bickham C."/>
            <person name="Bustamante Y."/>
            <person name="Caleb T."/>
            <person name="Canada A."/>
            <person name="Cardenas V."/>
            <person name="Carter K."/>
            <person name="Chacko J."/>
            <person name="Chandrabose M.N."/>
            <person name="Chavez D."/>
            <person name="Chavez A."/>
            <person name="Chen L."/>
            <person name="Chu H.-S."/>
            <person name="Claassen K.J."/>
            <person name="Cockrell R."/>
            <person name="Collins M."/>
            <person name="Cooper J.A."/>
            <person name="Cree A."/>
            <person name="Curry S.M."/>
            <person name="Da Y."/>
            <person name="Dao M.D."/>
            <person name="Das B."/>
            <person name="Davila M.-L."/>
            <person name="Davy-Carroll L."/>
            <person name="Denson S."/>
            <person name="Dinh H."/>
            <person name="Ebong V.E."/>
            <person name="Edwards J.R."/>
            <person name="Egan A."/>
            <person name="El-Daye J."/>
            <person name="Escobedo L."/>
            <person name="Fernandez S."/>
            <person name="Fernando P.R."/>
            <person name="Flagg N."/>
            <person name="Forbes L.D."/>
            <person name="Fowler R.G."/>
            <person name="Fu Q."/>
            <person name="Gabisi R.A."/>
            <person name="Ganer J."/>
            <person name="Garbino Pronczuk A."/>
            <person name="Garcia R.M."/>
            <person name="Garner T."/>
            <person name="Garrett T.E."/>
            <person name="Gonzalez D.A."/>
            <person name="Hamid H."/>
            <person name="Hawkins E.S."/>
            <person name="Hirani K."/>
            <person name="Hogues M.E."/>
            <person name="Hollins B."/>
            <person name="Hsiao C.-H."/>
            <person name="Jabil R."/>
            <person name="James M.L."/>
            <person name="Jhangiani S.N."/>
            <person name="Johnson B."/>
            <person name="Johnson Q."/>
            <person name="Joshi V."/>
            <person name="Kalu J.B."/>
            <person name="Kam C."/>
            <person name="Kashfia A."/>
            <person name="Keebler J."/>
            <person name="Kisamo H."/>
            <person name="Kovar C.L."/>
            <person name="Lago L.A."/>
            <person name="Lai C.-Y."/>
            <person name="Laidlaw J."/>
            <person name="Lara F."/>
            <person name="Le T.-K."/>
            <person name="Lee S.L."/>
            <person name="Legall F.H."/>
            <person name="Lemon S.J."/>
            <person name="Lewis L.R."/>
            <person name="Li B."/>
            <person name="Liu Y."/>
            <person name="Liu Y.-S."/>
            <person name="Lopez J."/>
            <person name="Lozado R.J."/>
            <person name="Lu J."/>
            <person name="Madu R.C."/>
            <person name="Maheshwari M."/>
            <person name="Maheshwari R."/>
            <person name="Malloy K."/>
            <person name="Martinez E."/>
            <person name="Mathew T."/>
            <person name="Mercado I.C."/>
            <person name="Mercado C."/>
            <person name="Meyer B."/>
            <person name="Montgomery K."/>
            <person name="Morgan M.B."/>
            <person name="Munidasa M."/>
            <person name="Nazareth L.V."/>
            <person name="Nelson J."/>
            <person name="Ng B.M."/>
            <person name="Nguyen N.B."/>
            <person name="Nguyen P.Q."/>
            <person name="Nguyen T."/>
            <person name="Obregon M."/>
            <person name="Okwuonu G.O."/>
            <person name="Onwere C.G."/>
            <person name="Orozco G."/>
            <person name="Parra A."/>
            <person name="Patel S."/>
            <person name="Patil S."/>
            <person name="Perez A."/>
            <person name="Perez Y."/>
            <person name="Pham C."/>
            <person name="Primus E.L."/>
            <person name="Pu L.-L."/>
            <person name="Puazo M."/>
            <person name="Qin X."/>
            <person name="Quiroz J.B."/>
            <person name="Reese J."/>
            <person name="Richards S."/>
            <person name="Rives C.M."/>
            <person name="Robberts R."/>
            <person name="Ruiz S.J."/>
            <person name="Ruiz M.J."/>
            <person name="Santibanez J."/>
            <person name="Schneider B.W."/>
            <person name="Sisson I."/>
            <person name="Smith M."/>
            <person name="Sodergren E."/>
            <person name="Song X.-Z."/>
            <person name="Song B.B."/>
            <person name="Summersgill H."/>
            <person name="Thelus R."/>
            <person name="Thornton R.D."/>
            <person name="Trejos Z.Y."/>
            <person name="Usmani K."/>
            <person name="Vattathil S."/>
            <person name="Villasana D."/>
            <person name="Walker D.L."/>
            <person name="Wang S."/>
            <person name="Wang K."/>
            <person name="White C.S."/>
            <person name="Williams A.C."/>
            <person name="Williamson J."/>
            <person name="Wilson K."/>
            <person name="Woghiren I.O."/>
            <person name="Woodworth J.R."/>
            <person name="Worley K.C."/>
            <person name="Wright R.A."/>
            <person name="Wu W."/>
            <person name="Young L."/>
            <person name="Zhang L."/>
            <person name="Zhang J."/>
            <person name="Zhu Y."/>
            <person name="Muzny D.M."/>
            <person name="Weinstock G."/>
            <person name="Gibbs R.A."/>
        </authorList>
    </citation>
    <scope>NUCLEOTIDE SEQUENCE [LARGE SCALE GENOMIC DNA]</scope>
    <source>
        <strain evidence="12">LSR1</strain>
    </source>
</reference>
<keyword evidence="4 9" id="KW-1133">Transmembrane helix</keyword>
<evidence type="ECO:0000256" key="6">
    <source>
        <dbReference type="ARBA" id="ARBA00023170"/>
    </source>
</evidence>
<dbReference type="RefSeq" id="XP_016663549.2">
    <property type="nucleotide sequence ID" value="XM_016808060.2"/>
</dbReference>
<evidence type="ECO:0000313" key="11">
    <source>
        <dbReference type="EnsemblMetazoa" id="XP_016663549.2"/>
    </source>
</evidence>
<evidence type="ECO:0000256" key="2">
    <source>
        <dbReference type="ARBA" id="ARBA00022475"/>
    </source>
</evidence>
<evidence type="ECO:0000259" key="10">
    <source>
        <dbReference type="Pfam" id="PF24061"/>
    </source>
</evidence>
<comment type="subcellular location">
    <subcellularLocation>
        <location evidence="1">Cell membrane</location>
        <topology evidence="1">Multi-pass membrane protein</topology>
    </subcellularLocation>
</comment>
<name>A0A8R2HB96_ACYPI</name>
<evidence type="ECO:0000313" key="12">
    <source>
        <dbReference type="Proteomes" id="UP000007819"/>
    </source>
</evidence>
<keyword evidence="6" id="KW-0675">Receptor</keyword>
<evidence type="ECO:0000256" key="7">
    <source>
        <dbReference type="ARBA" id="ARBA00023180"/>
    </source>
</evidence>
<dbReference type="InterPro" id="IPR056198">
    <property type="entry name" value="LBD_receptor"/>
</dbReference>
<dbReference type="Gene3D" id="1.10.287.70">
    <property type="match status" value="1"/>
</dbReference>
<dbReference type="EnsemblMetazoa" id="XM_016808060.2">
    <property type="protein sequence ID" value="XP_016663549.2"/>
    <property type="gene ID" value="LOC107884936"/>
</dbReference>
<dbReference type="Proteomes" id="UP000007819">
    <property type="component" value="Chromosome A3"/>
</dbReference>
<feature type="compositionally biased region" description="Low complexity" evidence="8">
    <location>
        <begin position="718"/>
        <end position="736"/>
    </location>
</feature>
<feature type="domain" description="Putative ionotropic receptor ligand binding" evidence="10">
    <location>
        <begin position="196"/>
        <end position="280"/>
    </location>
</feature>
<evidence type="ECO:0000256" key="9">
    <source>
        <dbReference type="SAM" id="Phobius"/>
    </source>
</evidence>
<evidence type="ECO:0000256" key="3">
    <source>
        <dbReference type="ARBA" id="ARBA00022692"/>
    </source>
</evidence>
<evidence type="ECO:0000256" key="4">
    <source>
        <dbReference type="ARBA" id="ARBA00022989"/>
    </source>
</evidence>
<reference evidence="11" key="2">
    <citation type="submission" date="2022-06" db="UniProtKB">
        <authorList>
            <consortium name="EnsemblMetazoa"/>
        </authorList>
    </citation>
    <scope>IDENTIFICATION</scope>
</reference>
<dbReference type="InterPro" id="IPR052192">
    <property type="entry name" value="Insect_Ionotropic_Sensory_Rcpt"/>
</dbReference>
<keyword evidence="7" id="KW-0325">Glycoprotein</keyword>
<feature type="transmembrane region" description="Helical" evidence="9">
    <location>
        <begin position="425"/>
        <end position="444"/>
    </location>
</feature>
<dbReference type="OMA" id="FMTVPAH"/>
<accession>A0A8R2HB96</accession>
<dbReference type="GO" id="GO:0005886">
    <property type="term" value="C:plasma membrane"/>
    <property type="evidence" value="ECO:0007669"/>
    <property type="project" value="UniProtKB-SubCell"/>
</dbReference>
<sequence length="742" mass="83765">MIIDYDVILITQCHVGETSQESIVIINFCYGFSSAPVHVPPRSLTRQPTANHHEQHLSQTMIRPATMVLAVLSFLSFATSTVAAGMTSLADAVSMSVVAAQNNGGGGYTAELFDCLANVTRTYFDRRTVYMYFRRSGTVEYAAAVDAFAMAVQSPKVIVPYSSFTADVPLQQQTRGKVFAFLAEDMLYTQLLNATQRSHFVAVWTRQMPMNNIRRTFRHFWDAGKHVNVVGLVRMDGGGVNAYTYRPFSSYGCNKLGRPFLLDRWVDGRFGVGADLFSSKPKTGNMLGCPLRCAGNEHPPDTVLRPGDGTAQRPQWTTSGVGGKVLEIVARHMNFTPVIMSPKGGVSEMFSWYNSAEVLENITAMLYAEEADLAFGWYSYATHNSAYNTELARTTSIDCLGWAVPYRAGPPPQSWTNYVYEFDKIGWLFIGSMFVVVVGVFHFFRKLKKLHRVDSVVFFVYHTAIDQPLGVLPVWCSLRAFMVHWLWYCMVINVAYKASLGSFMTVPAHGAEFTRMDEILNSALITMATPRSMHIMNATTATTRISRTFMKRLQLLPPTNFELVIDRLVVKRDIALFEVKRFMYYYSIPQAKRIKVKIPIRFLPGCLLRTHTTQFMFNGGSYLIEPVNAVLSTLFETGIVDHWITHLGSNKVLPLEKIRGRVLKLVRLKEAFLFLFFSYAVAFVVLVVEICWSTRLHRRMWRIVLQRQRLDRSSTMATSSNSTGNKSGRRSSNSNTVFPFVH</sequence>
<keyword evidence="3 9" id="KW-0812">Transmembrane</keyword>
<feature type="transmembrane region" description="Helical" evidence="9">
    <location>
        <begin position="671"/>
        <end position="692"/>
    </location>
</feature>
<dbReference type="GeneID" id="107884936"/>
<proteinExistence type="predicted"/>
<dbReference type="KEGG" id="api:107884936"/>
<dbReference type="OrthoDB" id="6430908at2759"/>
<keyword evidence="2" id="KW-1003">Cell membrane</keyword>
<evidence type="ECO:0000256" key="1">
    <source>
        <dbReference type="ARBA" id="ARBA00004651"/>
    </source>
</evidence>
<keyword evidence="12" id="KW-1185">Reference proteome</keyword>
<evidence type="ECO:0000256" key="8">
    <source>
        <dbReference type="SAM" id="MobiDB-lite"/>
    </source>
</evidence>
<feature type="region of interest" description="Disordered" evidence="8">
    <location>
        <begin position="715"/>
        <end position="742"/>
    </location>
</feature>
<organism evidence="11 12">
    <name type="scientific">Acyrthosiphon pisum</name>
    <name type="common">Pea aphid</name>
    <dbReference type="NCBI Taxonomy" id="7029"/>
    <lineage>
        <taxon>Eukaryota</taxon>
        <taxon>Metazoa</taxon>
        <taxon>Ecdysozoa</taxon>
        <taxon>Arthropoda</taxon>
        <taxon>Hexapoda</taxon>
        <taxon>Insecta</taxon>
        <taxon>Pterygota</taxon>
        <taxon>Neoptera</taxon>
        <taxon>Paraneoptera</taxon>
        <taxon>Hemiptera</taxon>
        <taxon>Sternorrhyncha</taxon>
        <taxon>Aphidomorpha</taxon>
        <taxon>Aphidoidea</taxon>
        <taxon>Aphididae</taxon>
        <taxon>Macrosiphini</taxon>
        <taxon>Acyrthosiphon</taxon>
    </lineage>
</organism>
<protein>
    <recommendedName>
        <fullName evidence="10">Putative ionotropic receptor ligand binding domain-containing protein</fullName>
    </recommendedName>
</protein>
<keyword evidence="5 9" id="KW-0472">Membrane</keyword>
<evidence type="ECO:0000256" key="5">
    <source>
        <dbReference type="ARBA" id="ARBA00023136"/>
    </source>
</evidence>
<dbReference type="PANTHER" id="PTHR42643">
    <property type="entry name" value="IONOTROPIC RECEPTOR 20A-RELATED"/>
    <property type="match status" value="1"/>
</dbReference>
<feature type="transmembrane region" description="Helical" evidence="9">
    <location>
        <begin position="65"/>
        <end position="86"/>
    </location>
</feature>